<keyword evidence="2" id="KW-0808">Transferase</keyword>
<keyword evidence="2" id="KW-0012">Acyltransferase</keyword>
<dbReference type="PANTHER" id="PTHR43792">
    <property type="entry name" value="GNAT FAMILY, PUTATIVE (AFU_ORTHOLOGUE AFUA_3G00765)-RELATED-RELATED"/>
    <property type="match status" value="1"/>
</dbReference>
<sequence length="185" mass="20477">MSSEPPEATSLRGALVTLRPTTEGDVPALTAIRAKPEVHRRWGGTDLAAEVARDLHDPEVHLLTVIDGERIVGAIQWGAEDEPDYRHANIDIYLDPSVHGQGIGTDAVRTLARHLIDAYGHHRIVIDPAVDNTAAIRCYEKVGFRPVGVMRRYERGPDGTWHDGLLMDLLPEELTDGAADRRRRT</sequence>
<dbReference type="Gene3D" id="3.40.630.30">
    <property type="match status" value="1"/>
</dbReference>
<feature type="domain" description="N-acetyltransferase" evidence="1">
    <location>
        <begin position="16"/>
        <end position="172"/>
    </location>
</feature>
<dbReference type="InterPro" id="IPR000182">
    <property type="entry name" value="GNAT_dom"/>
</dbReference>
<comment type="caution">
    <text evidence="2">The sequence shown here is derived from an EMBL/GenBank/DDBJ whole genome shotgun (WGS) entry which is preliminary data.</text>
</comment>
<dbReference type="EC" id="2.3.-.-" evidence="2"/>
<reference evidence="3" key="1">
    <citation type="journal article" date="2019" name="Int. J. Syst. Evol. Microbiol.">
        <title>The Global Catalogue of Microorganisms (GCM) 10K type strain sequencing project: providing services to taxonomists for standard genome sequencing and annotation.</title>
        <authorList>
            <consortium name="The Broad Institute Genomics Platform"/>
            <consortium name="The Broad Institute Genome Sequencing Center for Infectious Disease"/>
            <person name="Wu L."/>
            <person name="Ma J."/>
        </authorList>
    </citation>
    <scope>NUCLEOTIDE SEQUENCE [LARGE SCALE GENOMIC DNA]</scope>
    <source>
        <strain evidence="3">JCM 31037</strain>
    </source>
</reference>
<dbReference type="PROSITE" id="PS51186">
    <property type="entry name" value="GNAT"/>
    <property type="match status" value="1"/>
</dbReference>
<evidence type="ECO:0000259" key="1">
    <source>
        <dbReference type="PROSITE" id="PS51186"/>
    </source>
</evidence>
<dbReference type="Proteomes" id="UP001597260">
    <property type="component" value="Unassembled WGS sequence"/>
</dbReference>
<organism evidence="2 3">
    <name type="scientific">Micromonospora sonneratiae</name>
    <dbReference type="NCBI Taxonomy" id="1184706"/>
    <lineage>
        <taxon>Bacteria</taxon>
        <taxon>Bacillati</taxon>
        <taxon>Actinomycetota</taxon>
        <taxon>Actinomycetes</taxon>
        <taxon>Micromonosporales</taxon>
        <taxon>Micromonosporaceae</taxon>
        <taxon>Micromonospora</taxon>
    </lineage>
</organism>
<name>A0ABW3YEK3_9ACTN</name>
<gene>
    <name evidence="2" type="ORF">ACFQ4H_16935</name>
</gene>
<dbReference type="GO" id="GO:0016746">
    <property type="term" value="F:acyltransferase activity"/>
    <property type="evidence" value="ECO:0007669"/>
    <property type="project" value="UniProtKB-KW"/>
</dbReference>
<dbReference type="Pfam" id="PF13302">
    <property type="entry name" value="Acetyltransf_3"/>
    <property type="match status" value="1"/>
</dbReference>
<dbReference type="RefSeq" id="WP_377571940.1">
    <property type="nucleotide sequence ID" value="NZ_JBHTMP010000024.1"/>
</dbReference>
<dbReference type="SUPFAM" id="SSF55729">
    <property type="entry name" value="Acyl-CoA N-acyltransferases (Nat)"/>
    <property type="match status" value="1"/>
</dbReference>
<evidence type="ECO:0000313" key="3">
    <source>
        <dbReference type="Proteomes" id="UP001597260"/>
    </source>
</evidence>
<keyword evidence="3" id="KW-1185">Reference proteome</keyword>
<dbReference type="InterPro" id="IPR016181">
    <property type="entry name" value="Acyl_CoA_acyltransferase"/>
</dbReference>
<dbReference type="CDD" id="cd04301">
    <property type="entry name" value="NAT_SF"/>
    <property type="match status" value="1"/>
</dbReference>
<protein>
    <submittedName>
        <fullName evidence="2">GNAT family N-acetyltransferase</fullName>
        <ecNumber evidence="2">2.3.-.-</ecNumber>
    </submittedName>
</protein>
<dbReference type="EMBL" id="JBHTMP010000024">
    <property type="protein sequence ID" value="MFD1322786.1"/>
    <property type="molecule type" value="Genomic_DNA"/>
</dbReference>
<dbReference type="InterPro" id="IPR051531">
    <property type="entry name" value="N-acetyltransferase"/>
</dbReference>
<evidence type="ECO:0000313" key="2">
    <source>
        <dbReference type="EMBL" id="MFD1322786.1"/>
    </source>
</evidence>
<accession>A0ABW3YEK3</accession>
<proteinExistence type="predicted"/>